<evidence type="ECO:0000313" key="3">
    <source>
        <dbReference type="Proteomes" id="UP001596398"/>
    </source>
</evidence>
<proteinExistence type="predicted"/>
<feature type="transmembrane region" description="Helical" evidence="1">
    <location>
        <begin position="12"/>
        <end position="33"/>
    </location>
</feature>
<dbReference type="RefSeq" id="WP_276234150.1">
    <property type="nucleotide sequence ID" value="NZ_CP119802.1"/>
</dbReference>
<dbReference type="Proteomes" id="UP001596398">
    <property type="component" value="Unassembled WGS sequence"/>
</dbReference>
<organism evidence="2 3">
    <name type="scientific">Halosegnis marinus</name>
    <dbReference type="NCBI Taxonomy" id="3034023"/>
    <lineage>
        <taxon>Archaea</taxon>
        <taxon>Methanobacteriati</taxon>
        <taxon>Methanobacteriota</taxon>
        <taxon>Stenosarchaea group</taxon>
        <taxon>Halobacteria</taxon>
        <taxon>Halobacteriales</taxon>
        <taxon>Natronomonadaceae</taxon>
        <taxon>Halosegnis</taxon>
    </lineage>
</organism>
<evidence type="ECO:0000313" key="2">
    <source>
        <dbReference type="EMBL" id="MFC7236005.1"/>
    </source>
</evidence>
<keyword evidence="1" id="KW-0812">Transmembrane</keyword>
<protein>
    <submittedName>
        <fullName evidence="2">Uncharacterized protein</fullName>
    </submittedName>
</protein>
<keyword evidence="1" id="KW-0472">Membrane</keyword>
<dbReference type="EMBL" id="JBHTAP010000001">
    <property type="protein sequence ID" value="MFC7236005.1"/>
    <property type="molecule type" value="Genomic_DNA"/>
</dbReference>
<gene>
    <name evidence="2" type="ORF">ACFQJ4_11820</name>
</gene>
<reference evidence="2 3" key="1">
    <citation type="journal article" date="2019" name="Int. J. Syst. Evol. Microbiol.">
        <title>The Global Catalogue of Microorganisms (GCM) 10K type strain sequencing project: providing services to taxonomists for standard genome sequencing and annotation.</title>
        <authorList>
            <consortium name="The Broad Institute Genomics Platform"/>
            <consortium name="The Broad Institute Genome Sequencing Center for Infectious Disease"/>
            <person name="Wu L."/>
            <person name="Ma J."/>
        </authorList>
    </citation>
    <scope>NUCLEOTIDE SEQUENCE [LARGE SCALE GENOMIC DNA]</scope>
    <source>
        <strain evidence="2 3">DT85</strain>
    </source>
</reference>
<dbReference type="GeneID" id="79267707"/>
<sequence>MTTASLGLRTQLFGVVLVLIGAFRDLQMSTWGYPPGNPSLGSLLVVTGLLMAGIGLIGPVLVEGGG</sequence>
<evidence type="ECO:0000256" key="1">
    <source>
        <dbReference type="SAM" id="Phobius"/>
    </source>
</evidence>
<keyword evidence="1" id="KW-1133">Transmembrane helix</keyword>
<accession>A0ABD5ZR86</accession>
<keyword evidence="3" id="KW-1185">Reference proteome</keyword>
<comment type="caution">
    <text evidence="2">The sequence shown here is derived from an EMBL/GenBank/DDBJ whole genome shotgun (WGS) entry which is preliminary data.</text>
</comment>
<name>A0ABD5ZR86_9EURY</name>
<dbReference type="AlphaFoldDB" id="A0ABD5ZR86"/>
<feature type="transmembrane region" description="Helical" evidence="1">
    <location>
        <begin position="39"/>
        <end position="62"/>
    </location>
</feature>